<reference evidence="1" key="1">
    <citation type="submission" date="2021-11" db="EMBL/GenBank/DDBJ databases">
        <authorList>
            <person name="Bulgarelli D."/>
        </authorList>
    </citation>
    <scope>NUCLEOTIDE SEQUENCE</scope>
    <source>
        <strain evidence="1">Bi133</strain>
    </source>
</reference>
<accession>A0A9W4PIC1</accession>
<dbReference type="AlphaFoldDB" id="A0A9W4PIC1"/>
<comment type="caution">
    <text evidence="1">The sequence shown here is derived from an EMBL/GenBank/DDBJ whole genome shotgun (WGS) entry which is preliminary data.</text>
</comment>
<name>A0A9W4PIC1_9BACI</name>
<dbReference type="Proteomes" id="UP000789326">
    <property type="component" value="Unassembled WGS sequence"/>
</dbReference>
<dbReference type="RefSeq" id="WP_230303623.1">
    <property type="nucleotide sequence ID" value="NZ_CAKKMG010000093.1"/>
</dbReference>
<evidence type="ECO:0000313" key="2">
    <source>
        <dbReference type="Proteomes" id="UP000789326"/>
    </source>
</evidence>
<gene>
    <name evidence="1" type="ORF">SRABI133_04371</name>
</gene>
<organism evidence="1 2">
    <name type="scientific">Peribacillus simplex</name>
    <dbReference type="NCBI Taxonomy" id="1478"/>
    <lineage>
        <taxon>Bacteria</taxon>
        <taxon>Bacillati</taxon>
        <taxon>Bacillota</taxon>
        <taxon>Bacilli</taxon>
        <taxon>Bacillales</taxon>
        <taxon>Bacillaceae</taxon>
        <taxon>Peribacillus</taxon>
    </lineage>
</organism>
<proteinExistence type="predicted"/>
<evidence type="ECO:0000313" key="1">
    <source>
        <dbReference type="EMBL" id="CAH0295074.1"/>
    </source>
</evidence>
<dbReference type="EMBL" id="CAKKMG010000093">
    <property type="protein sequence ID" value="CAH0295074.1"/>
    <property type="molecule type" value="Genomic_DNA"/>
</dbReference>
<sequence>MKISSISFKEPPVSHEFPPLYEGLGLPEVSSFIQQRFEFAYTLGEVERIGHGSIRFYKRQGDFEVHISDKLPGVGPIKLRELKGLLLEEAKTAFIENIESEPEKRKVYYAEFRRTGKDAE</sequence>
<protein>
    <submittedName>
        <fullName evidence="1">Uncharacterized protein</fullName>
    </submittedName>
</protein>